<evidence type="ECO:0000313" key="1">
    <source>
        <dbReference type="EMBL" id="ASW03634.1"/>
    </source>
</evidence>
<sequence length="60" mass="6564">MSKSKKRAIAYLDEQLARQRAQREASVRAGRAASRPVDPYEITFAPAEQCDDAAQALDAA</sequence>
<dbReference type="AlphaFoldDB" id="A0A248VX77"/>
<protein>
    <submittedName>
        <fullName evidence="1">Uncharacterized protein</fullName>
    </submittedName>
</protein>
<geneLocation type="plasmid" evidence="1 2">
    <name>pBN2</name>
</geneLocation>
<keyword evidence="2" id="KW-1185">Reference proteome</keyword>
<dbReference type="EMBL" id="CP022992">
    <property type="protein sequence ID" value="ASW03634.1"/>
    <property type="molecule type" value="Genomic_DNA"/>
</dbReference>
<accession>A0A248VX77</accession>
<gene>
    <name evidence="1" type="ORF">CJU94_36125</name>
</gene>
<proteinExistence type="predicted"/>
<reference evidence="1 2" key="1">
    <citation type="submission" date="2017-08" db="EMBL/GenBank/DDBJ databases">
        <title>Identification and genetic characteristics of simultaneous BTEX- and naphthalene-degrading Paraburkholderia sp. BN5 isolated from petroleum-contaminated soil.</title>
        <authorList>
            <person name="Lee Y."/>
            <person name="Jeon C.O."/>
        </authorList>
    </citation>
    <scope>NUCLEOTIDE SEQUENCE [LARGE SCALE GENOMIC DNA]</scope>
    <source>
        <strain evidence="1 2">BN5</strain>
        <plasmid evidence="1 2">pBN2</plasmid>
    </source>
</reference>
<organism evidence="1 2">
    <name type="scientific">Paraburkholderia aromaticivorans</name>
    <dbReference type="NCBI Taxonomy" id="2026199"/>
    <lineage>
        <taxon>Bacteria</taxon>
        <taxon>Pseudomonadati</taxon>
        <taxon>Pseudomonadota</taxon>
        <taxon>Betaproteobacteria</taxon>
        <taxon>Burkholderiales</taxon>
        <taxon>Burkholderiaceae</taxon>
        <taxon>Paraburkholderia</taxon>
    </lineage>
</organism>
<dbReference type="RefSeq" id="WP_095423450.1">
    <property type="nucleotide sequence ID" value="NZ_CP022992.1"/>
</dbReference>
<name>A0A248VX77_9BURK</name>
<evidence type="ECO:0000313" key="2">
    <source>
        <dbReference type="Proteomes" id="UP000215158"/>
    </source>
</evidence>
<dbReference type="KEGG" id="parb:CJU94_36125"/>
<keyword evidence="1" id="KW-0614">Plasmid</keyword>
<dbReference type="Proteomes" id="UP000215158">
    <property type="component" value="Plasmid pBN2"/>
</dbReference>